<dbReference type="Proteomes" id="UP001185755">
    <property type="component" value="Unassembled WGS sequence"/>
</dbReference>
<keyword evidence="2 4" id="KW-0808">Transferase</keyword>
<dbReference type="CDD" id="cd02440">
    <property type="entry name" value="AdoMet_MTases"/>
    <property type="match status" value="1"/>
</dbReference>
<dbReference type="PANTHER" id="PTHR44942">
    <property type="entry name" value="METHYLTRANSF_11 DOMAIN-CONTAINING PROTEIN"/>
    <property type="match status" value="1"/>
</dbReference>
<protein>
    <submittedName>
        <fullName evidence="4">Class I SAM-dependent methyltransferase</fullName>
        <ecNumber evidence="4">2.1.1.-</ecNumber>
    </submittedName>
</protein>
<reference evidence="4 5" key="1">
    <citation type="submission" date="2023-10" db="EMBL/GenBank/DDBJ databases">
        <title>Development of a sustainable strategy for remediation of hydrocarbon-contaminated territories based on the waste exchange concept.</title>
        <authorList>
            <person name="Krivoruchko A."/>
        </authorList>
    </citation>
    <scope>NUCLEOTIDE SEQUENCE [LARGE SCALE GENOMIC DNA]</scope>
    <source>
        <strain evidence="4 5">IEGM 1323</strain>
    </source>
</reference>
<organism evidence="4 5">
    <name type="scientific">Rhodococcoides yunnanense</name>
    <dbReference type="NCBI Taxonomy" id="278209"/>
    <lineage>
        <taxon>Bacteria</taxon>
        <taxon>Bacillati</taxon>
        <taxon>Actinomycetota</taxon>
        <taxon>Actinomycetes</taxon>
        <taxon>Mycobacteriales</taxon>
        <taxon>Nocardiaceae</taxon>
        <taxon>Rhodococcoides</taxon>
    </lineage>
</organism>
<dbReference type="PANTHER" id="PTHR44942:SF4">
    <property type="entry name" value="METHYLTRANSFERASE TYPE 11 DOMAIN-CONTAINING PROTEIN"/>
    <property type="match status" value="1"/>
</dbReference>
<evidence type="ECO:0000313" key="4">
    <source>
        <dbReference type="EMBL" id="MDV6263582.1"/>
    </source>
</evidence>
<dbReference type="EC" id="2.1.1.-" evidence="4"/>
<feature type="domain" description="Methyltransferase" evidence="3">
    <location>
        <begin position="41"/>
        <end position="132"/>
    </location>
</feature>
<evidence type="ECO:0000313" key="5">
    <source>
        <dbReference type="Proteomes" id="UP001185755"/>
    </source>
</evidence>
<dbReference type="InterPro" id="IPR041698">
    <property type="entry name" value="Methyltransf_25"/>
</dbReference>
<dbReference type="SUPFAM" id="SSF53335">
    <property type="entry name" value="S-adenosyl-L-methionine-dependent methyltransferases"/>
    <property type="match status" value="1"/>
</dbReference>
<dbReference type="InterPro" id="IPR029063">
    <property type="entry name" value="SAM-dependent_MTases_sf"/>
</dbReference>
<comment type="caution">
    <text evidence="4">The sequence shown here is derived from an EMBL/GenBank/DDBJ whole genome shotgun (WGS) entry which is preliminary data.</text>
</comment>
<dbReference type="GO" id="GO:0008168">
    <property type="term" value="F:methyltransferase activity"/>
    <property type="evidence" value="ECO:0007669"/>
    <property type="project" value="UniProtKB-KW"/>
</dbReference>
<evidence type="ECO:0000259" key="3">
    <source>
        <dbReference type="Pfam" id="PF13649"/>
    </source>
</evidence>
<keyword evidence="1 4" id="KW-0489">Methyltransferase</keyword>
<dbReference type="EMBL" id="JAWLJX010000007">
    <property type="protein sequence ID" value="MDV6263582.1"/>
    <property type="molecule type" value="Genomic_DNA"/>
</dbReference>
<evidence type="ECO:0000256" key="2">
    <source>
        <dbReference type="ARBA" id="ARBA00022679"/>
    </source>
</evidence>
<dbReference type="GO" id="GO:0032259">
    <property type="term" value="P:methylation"/>
    <property type="evidence" value="ECO:0007669"/>
    <property type="project" value="UniProtKB-KW"/>
</dbReference>
<proteinExistence type="predicted"/>
<accession>A0ABU4BH96</accession>
<dbReference type="Pfam" id="PF13649">
    <property type="entry name" value="Methyltransf_25"/>
    <property type="match status" value="1"/>
</dbReference>
<evidence type="ECO:0000256" key="1">
    <source>
        <dbReference type="ARBA" id="ARBA00022603"/>
    </source>
</evidence>
<sequence>MPDRIFEHPRLTAIYDLLEGDRSDLEVYVSAAEDFNARDALDIGCGTGSLALLLASRGIAVTALDPAAGSLEMARRKPGAEQVRWIQGYAGDLPALEVDLVTMTGNVAQAIADDEDWSLTLARIHDVLRPDGCLVFETRVPARTAWTEWNRRDSLAVRDIPGVGRVESWLETTEVNGPLVSFRWTYVFASDGQVLTSDSTLRFRERDEVESDLVAHGFRVREIRDAPDRPGRELIFYAHQAPDSAIR</sequence>
<dbReference type="InterPro" id="IPR051052">
    <property type="entry name" value="Diverse_substrate_MTase"/>
</dbReference>
<keyword evidence="5" id="KW-1185">Reference proteome</keyword>
<name>A0ABU4BH96_9NOCA</name>
<gene>
    <name evidence="4" type="ORF">R3P96_19770</name>
</gene>
<dbReference type="RefSeq" id="WP_317565700.1">
    <property type="nucleotide sequence ID" value="NZ_JAWLJX010000007.1"/>
</dbReference>
<dbReference type="Gene3D" id="3.40.50.150">
    <property type="entry name" value="Vaccinia Virus protein VP39"/>
    <property type="match status" value="1"/>
</dbReference>